<keyword evidence="1" id="KW-0378">Hydrolase</keyword>
<dbReference type="Proteomes" id="UP000722485">
    <property type="component" value="Unassembled WGS sequence"/>
</dbReference>
<feature type="region of interest" description="Disordered" evidence="2">
    <location>
        <begin position="819"/>
        <end position="839"/>
    </location>
</feature>
<feature type="compositionally biased region" description="Polar residues" evidence="2">
    <location>
        <begin position="1270"/>
        <end position="1281"/>
    </location>
</feature>
<dbReference type="EC" id="5.6.2.3" evidence="1"/>
<dbReference type="InterPro" id="IPR046700">
    <property type="entry name" value="DUF6570"/>
</dbReference>
<comment type="catalytic activity">
    <reaction evidence="1">
        <text>ATP + H2O = ADP + phosphate + H(+)</text>
        <dbReference type="Rhea" id="RHEA:13065"/>
        <dbReference type="ChEBI" id="CHEBI:15377"/>
        <dbReference type="ChEBI" id="CHEBI:15378"/>
        <dbReference type="ChEBI" id="CHEBI:30616"/>
        <dbReference type="ChEBI" id="CHEBI:43474"/>
        <dbReference type="ChEBI" id="CHEBI:456216"/>
        <dbReference type="EC" id="5.6.2.3"/>
    </reaction>
</comment>
<dbReference type="GO" id="GO:0006281">
    <property type="term" value="P:DNA repair"/>
    <property type="evidence" value="ECO:0007669"/>
    <property type="project" value="UniProtKB-KW"/>
</dbReference>
<accession>A0A9P5L2C2</accession>
<reference evidence="6" key="1">
    <citation type="submission" date="2020-03" db="EMBL/GenBank/DDBJ databases">
        <title>Draft Genome Sequence of Cylindrodendrum hubeiense.</title>
        <authorList>
            <person name="Buettner E."/>
            <person name="Kellner H."/>
        </authorList>
    </citation>
    <scope>NUCLEOTIDE SEQUENCE</scope>
    <source>
        <strain evidence="6">IHI 201604</strain>
    </source>
</reference>
<dbReference type="GO" id="GO:0006310">
    <property type="term" value="P:DNA recombination"/>
    <property type="evidence" value="ECO:0007669"/>
    <property type="project" value="UniProtKB-KW"/>
</dbReference>
<feature type="compositionally biased region" description="Low complexity" evidence="2">
    <location>
        <begin position="1247"/>
        <end position="1269"/>
    </location>
</feature>
<comment type="caution">
    <text evidence="6">The sequence shown here is derived from an EMBL/GenBank/DDBJ whole genome shotgun (WGS) entry which is preliminary data.</text>
</comment>
<feature type="region of interest" description="Disordered" evidence="2">
    <location>
        <begin position="191"/>
        <end position="222"/>
    </location>
</feature>
<feature type="domain" description="Helitron helicase-like" evidence="4">
    <location>
        <begin position="323"/>
        <end position="540"/>
    </location>
</feature>
<dbReference type="GO" id="GO:0043139">
    <property type="term" value="F:5'-3' DNA helicase activity"/>
    <property type="evidence" value="ECO:0007669"/>
    <property type="project" value="UniProtKB-EC"/>
</dbReference>
<dbReference type="InterPro" id="IPR027417">
    <property type="entry name" value="P-loop_NTPase"/>
</dbReference>
<dbReference type="PANTHER" id="PTHR47642">
    <property type="entry name" value="ATP-DEPENDENT DNA HELICASE"/>
    <property type="match status" value="1"/>
</dbReference>
<keyword evidence="1" id="KW-0067">ATP-binding</keyword>
<evidence type="ECO:0000259" key="5">
    <source>
        <dbReference type="Pfam" id="PF20209"/>
    </source>
</evidence>
<keyword evidence="1" id="KW-0347">Helicase</keyword>
<keyword evidence="1" id="KW-0547">Nucleotide-binding</keyword>
<evidence type="ECO:0000259" key="4">
    <source>
        <dbReference type="Pfam" id="PF14214"/>
    </source>
</evidence>
<keyword evidence="1" id="KW-0234">DNA repair</keyword>
<evidence type="ECO:0000256" key="2">
    <source>
        <dbReference type="SAM" id="MobiDB-lite"/>
    </source>
</evidence>
<dbReference type="Pfam" id="PF20209">
    <property type="entry name" value="DUF6570"/>
    <property type="match status" value="1"/>
</dbReference>
<feature type="domain" description="DUF6570" evidence="5">
    <location>
        <begin position="4"/>
        <end position="55"/>
    </location>
</feature>
<feature type="compositionally biased region" description="Low complexity" evidence="2">
    <location>
        <begin position="192"/>
        <end position="202"/>
    </location>
</feature>
<feature type="region of interest" description="Disordered" evidence="2">
    <location>
        <begin position="1246"/>
        <end position="1287"/>
    </location>
</feature>
<sequence>MLDEIHVSWHGPEKPTPADLSKLLSVRRRVVERALLWLKACNPLYADVRIDEAELGSWEEPTHGVPRTVYDRIIRDEPSAWEVARTAQIVPPSERGLGGQGGATEPEIADIVSELETGPAKGSDIEGVIESWTEASRDEAEAAGAGGFIDEISVSGMFSLDAGPGGSDSDKLQFLVDRVRANDLDGLAEVDGSSGSRYSTRGYDPRASEGHFSTSATVSSLDTANRDKTRPYVHLSRGGRFADLNDLWFWAKTFPTLFPFGLGGPRCREESGSDVWQRRRRQQRQQQQQEQYEVEGIAAGQARSADEDAVESTRPSNMGLRAWANVVLQRHGGRFASHQAFAFLVFNIDVRSRNRAVSMISVKRPSFAKVERVVQSLTQGQLESAKTELESASRTTDPDINQLLRSLSLYGQRQPMSREARLSLRKKIKSMMLRFGIPGIWFTLNPNDITNPVKLQLAAFRQRDPEAAEALLQSLDGAFKRIRLAISDPLSSAIFFYREIGGFFEHYVRTGKKSVFGCIGQYFAAVETNERGALHLHGLMWHKGNLDLMSSIVEVGAVVADEAAAAAYRDRILSYVDSVFVEDFDESSFRAVRAERSGMPSVAEIMTNRDQLRARFDEEANFCAGTSQIHTHSPTCVKYSVGRLRGSEHSCRFKAPWSLVEKTMFTTDGVLRLQRSHRMINRWNKAIAIGLRHNHDISFIGTQSKTMSLVYYLTNYTTKVEDPVWKRAAVTAELLPTFQQAAEPAGATSAGKENRARQFLMRVANRIFTDRALSHVEVIANLMGYPSDFSSVTQWSYVNVTLLYWYVFRRWPYLRRARDSNGDGDSDRDDDGSHRDVNEEAGGPAEVVMLGYGGRRLSFFDAYLHRGPILREVCFYDYVSLVQVQRAEACRGSRIYIPLDPSWLPGLGWVQVLRRPGQAAVVCFDGFLDMEFSFDQEQGYYRRATVQHLGLFVPWESFLSDSDSDSGPDINCIWDSWKARMGPRLTNIVDNIQLLKRSAEDAKRDAKQWAAMGEGPWVGDDAEGDGTIATDFGDDDRQLCRTYRAGTAGDIERLIGVFRGAAGPSQITKGSGLLLDMLQQLRRFQAEAADADADTDSDSIAVALLTIEGNGDMSVPQGLADLPQQGQLKSIKSQQNSISREIERRIQGIQGSSSETGASGAGAALAIAGANSEVDGFGSQGARLSDAELRAIDGPSATVCFAPSMSFLAIGQRLAEVFTLNHRQRIAFLLICRQLDAVEAAEAARQSEGSEGTAAAAAAATDDSSNENAGSGTTRPSNQPPQLCEFVGGEGGTGKSRVIEAIAALFEGKGAAHRLLVTATSGTAAARINGVTIHSACRFSKDQSRARRSADAESEAFRSSQRQVDGATQIDWREKWLLIVDEVSMLGARTLYNVNEQLCRLRGCADDFGGVPLVLFSGDFHQFRPVQERSMLIPSHLVAWGNTMSGFTAEQRHQHDRAHALWLKFTTVILLDEQVRAAGDPDLLRLLRRVRQGIQDASDVNFLNARCFREGRPIPWESGVTVVTPLNRNRWNLNLEATLAFQHNRKTYAPVRLFLSEHRWLDGAPSEEEAAAMLAIGDDSAVPVPALFMYVPGMPVVVNQNIHQGLKLVNGASYTAVGVVPNEAAFPGRWVSPDALVHFGPPAGLLLSSEATATFAFVGMPPGTILLTPLSTKISRSVTRRPWQQHDVSRRGLPCTAAFACTDYKVQGRTLARVALELRGTRTARVNGETMPGYCDPYSLYVQLSRCPTLDGITLLSKVRMGDMVGNTIPGDMMAAEERLQQLCQETIEAAEASGLLL</sequence>
<feature type="domain" description="DNA helicase Pif1-like DEAD-box helicase" evidence="3">
    <location>
        <begin position="1286"/>
        <end position="1429"/>
    </location>
</feature>
<feature type="region of interest" description="Disordered" evidence="2">
    <location>
        <begin position="280"/>
        <end position="314"/>
    </location>
</feature>
<dbReference type="Pfam" id="PF05970">
    <property type="entry name" value="PIF1"/>
    <property type="match status" value="1"/>
</dbReference>
<dbReference type="GO" id="GO:0016787">
    <property type="term" value="F:hydrolase activity"/>
    <property type="evidence" value="ECO:0007669"/>
    <property type="project" value="UniProtKB-KW"/>
</dbReference>
<feature type="compositionally biased region" description="Polar residues" evidence="2">
    <location>
        <begin position="211"/>
        <end position="222"/>
    </location>
</feature>
<gene>
    <name evidence="6" type="ORF">G7Z17_g13342</name>
</gene>
<dbReference type="PANTHER" id="PTHR47642:SF5">
    <property type="entry name" value="ATP-DEPENDENT DNA HELICASE"/>
    <property type="match status" value="1"/>
</dbReference>
<dbReference type="GO" id="GO:0000723">
    <property type="term" value="P:telomere maintenance"/>
    <property type="evidence" value="ECO:0007669"/>
    <property type="project" value="InterPro"/>
</dbReference>
<dbReference type="InterPro" id="IPR010285">
    <property type="entry name" value="DNA_helicase_pif1-like_DEAD"/>
</dbReference>
<protein>
    <recommendedName>
        <fullName evidence="1">ATP-dependent DNA helicase</fullName>
        <ecNumber evidence="1">5.6.2.3</ecNumber>
    </recommendedName>
</protein>
<dbReference type="Pfam" id="PF14214">
    <property type="entry name" value="Helitron_like_N"/>
    <property type="match status" value="1"/>
</dbReference>
<name>A0A9P5L2C2_9HYPO</name>
<keyword evidence="1" id="KW-0233">DNA recombination</keyword>
<dbReference type="SUPFAM" id="SSF52540">
    <property type="entry name" value="P-loop containing nucleoside triphosphate hydrolases"/>
    <property type="match status" value="2"/>
</dbReference>
<evidence type="ECO:0000313" key="7">
    <source>
        <dbReference type="Proteomes" id="UP000722485"/>
    </source>
</evidence>
<comment type="cofactor">
    <cofactor evidence="1">
        <name>Mg(2+)</name>
        <dbReference type="ChEBI" id="CHEBI:18420"/>
    </cofactor>
</comment>
<dbReference type="InterPro" id="IPR025476">
    <property type="entry name" value="Helitron_helicase-like"/>
</dbReference>
<proteinExistence type="inferred from homology"/>
<evidence type="ECO:0000256" key="1">
    <source>
        <dbReference type="RuleBase" id="RU363044"/>
    </source>
</evidence>
<evidence type="ECO:0000313" key="6">
    <source>
        <dbReference type="EMBL" id="KAF7534594.1"/>
    </source>
</evidence>
<dbReference type="OrthoDB" id="5210233at2759"/>
<organism evidence="6 7">
    <name type="scientific">Cylindrodendrum hubeiense</name>
    <dbReference type="NCBI Taxonomy" id="595255"/>
    <lineage>
        <taxon>Eukaryota</taxon>
        <taxon>Fungi</taxon>
        <taxon>Dikarya</taxon>
        <taxon>Ascomycota</taxon>
        <taxon>Pezizomycotina</taxon>
        <taxon>Sordariomycetes</taxon>
        <taxon>Hypocreomycetidae</taxon>
        <taxon>Hypocreales</taxon>
        <taxon>Nectriaceae</taxon>
        <taxon>Cylindrodendrum</taxon>
    </lineage>
</organism>
<keyword evidence="7" id="KW-1185">Reference proteome</keyword>
<dbReference type="EMBL" id="JAANBB010000759">
    <property type="protein sequence ID" value="KAF7534594.1"/>
    <property type="molecule type" value="Genomic_DNA"/>
</dbReference>
<dbReference type="Gene3D" id="3.40.50.300">
    <property type="entry name" value="P-loop containing nucleotide triphosphate hydrolases"/>
    <property type="match status" value="1"/>
</dbReference>
<keyword evidence="1" id="KW-0227">DNA damage</keyword>
<dbReference type="InterPro" id="IPR051055">
    <property type="entry name" value="PIF1_helicase"/>
</dbReference>
<evidence type="ECO:0000259" key="3">
    <source>
        <dbReference type="Pfam" id="PF05970"/>
    </source>
</evidence>
<comment type="similarity">
    <text evidence="1">Belongs to the helicase family.</text>
</comment>
<dbReference type="GO" id="GO:0005524">
    <property type="term" value="F:ATP binding"/>
    <property type="evidence" value="ECO:0007669"/>
    <property type="project" value="UniProtKB-KW"/>
</dbReference>